<accession>A0A3M9M906</accession>
<dbReference type="EMBL" id="RJJD01000023">
    <property type="protein sequence ID" value="RNI22041.1"/>
    <property type="molecule type" value="Genomic_DNA"/>
</dbReference>
<evidence type="ECO:0000313" key="1">
    <source>
        <dbReference type="EMBL" id="RNI22041.1"/>
    </source>
</evidence>
<dbReference type="RefSeq" id="WP_123129365.1">
    <property type="nucleotide sequence ID" value="NZ_RJJD01000023.1"/>
</dbReference>
<proteinExistence type="predicted"/>
<name>A0A3M9M906_9BACT</name>
<reference evidence="1 2" key="1">
    <citation type="submission" date="2018-11" db="EMBL/GenBank/DDBJ databases">
        <title>Rufibacter latericius sp. nov., isolated from water in Baiyang Lake.</title>
        <authorList>
            <person name="Yang Y."/>
        </authorList>
    </citation>
    <scope>NUCLEOTIDE SEQUENCE [LARGE SCALE GENOMIC DNA]</scope>
    <source>
        <strain evidence="1 2">R-22-1c-1</strain>
    </source>
</reference>
<sequence>MVVKKLTGLRVLPDPAIVTTKFAGFSISTIENLFISVRREQGQLIPSTIILIVGGEIAGEYLQPAQHRRDRPL</sequence>
<evidence type="ECO:0000313" key="2">
    <source>
        <dbReference type="Proteomes" id="UP000272117"/>
    </source>
</evidence>
<protein>
    <submittedName>
        <fullName evidence="1">Uncharacterized protein</fullName>
    </submittedName>
</protein>
<organism evidence="1 2">
    <name type="scientific">Rufibacter latericius</name>
    <dbReference type="NCBI Taxonomy" id="2487040"/>
    <lineage>
        <taxon>Bacteria</taxon>
        <taxon>Pseudomonadati</taxon>
        <taxon>Bacteroidota</taxon>
        <taxon>Cytophagia</taxon>
        <taxon>Cytophagales</taxon>
        <taxon>Hymenobacteraceae</taxon>
        <taxon>Rufibacter</taxon>
    </lineage>
</organism>
<gene>
    <name evidence="1" type="ORF">EFB08_23195</name>
</gene>
<dbReference type="Proteomes" id="UP000272117">
    <property type="component" value="Unassembled WGS sequence"/>
</dbReference>
<keyword evidence="2" id="KW-1185">Reference proteome</keyword>
<comment type="caution">
    <text evidence="1">The sequence shown here is derived from an EMBL/GenBank/DDBJ whole genome shotgun (WGS) entry which is preliminary data.</text>
</comment>
<dbReference type="AlphaFoldDB" id="A0A3M9M906"/>